<organism evidence="2 3">
    <name type="scientific">Bizionia echini</name>
    <dbReference type="NCBI Taxonomy" id="649333"/>
    <lineage>
        <taxon>Bacteria</taxon>
        <taxon>Pseudomonadati</taxon>
        <taxon>Bacteroidota</taxon>
        <taxon>Flavobacteriia</taxon>
        <taxon>Flavobacteriales</taxon>
        <taxon>Flavobacteriaceae</taxon>
        <taxon>Bizionia</taxon>
    </lineage>
</organism>
<dbReference type="STRING" id="649333.SAMN04487989_10264"/>
<evidence type="ECO:0000313" key="3">
    <source>
        <dbReference type="Proteomes" id="UP000198705"/>
    </source>
</evidence>
<name>A0A1I5AIF8_9FLAO</name>
<feature type="chain" id="PRO_5011796607" evidence="1">
    <location>
        <begin position="22"/>
        <end position="141"/>
    </location>
</feature>
<proteinExistence type="predicted"/>
<keyword evidence="1" id="KW-0732">Signal</keyword>
<gene>
    <name evidence="2" type="ORF">SAMN04487989_10264</name>
</gene>
<keyword evidence="3" id="KW-1185">Reference proteome</keyword>
<feature type="signal peptide" evidence="1">
    <location>
        <begin position="1"/>
        <end position="21"/>
    </location>
</feature>
<dbReference type="EMBL" id="FOVN01000002">
    <property type="protein sequence ID" value="SFN62009.1"/>
    <property type="molecule type" value="Genomic_DNA"/>
</dbReference>
<dbReference type="Proteomes" id="UP000198705">
    <property type="component" value="Unassembled WGS sequence"/>
</dbReference>
<dbReference type="AlphaFoldDB" id="A0A1I5AIF8"/>
<accession>A0A1I5AIF8</accession>
<reference evidence="3" key="1">
    <citation type="submission" date="2016-10" db="EMBL/GenBank/DDBJ databases">
        <authorList>
            <person name="Varghese N."/>
            <person name="Submissions S."/>
        </authorList>
    </citation>
    <scope>NUCLEOTIDE SEQUENCE [LARGE SCALE GENOMIC DNA]</scope>
    <source>
        <strain evidence="3">DSM 23925</strain>
    </source>
</reference>
<evidence type="ECO:0000256" key="1">
    <source>
        <dbReference type="SAM" id="SignalP"/>
    </source>
</evidence>
<sequence length="141" mass="17168">MKVYQILYLGCFLLVANMSIAQNKTEKDIELQEAKVDTVYTVEERANIQRWFYERVNDMQLKPDVRDDYDRIINKYVFDMSRLNDADKNYTREEIHDKFDEMVDKMNTELKSILTTDQYVNHLENFGEIQRSVYRRWNFKN</sequence>
<evidence type="ECO:0000313" key="2">
    <source>
        <dbReference type="EMBL" id="SFN62009.1"/>
    </source>
</evidence>
<dbReference type="OrthoDB" id="1447971at2"/>
<dbReference type="RefSeq" id="WP_143094899.1">
    <property type="nucleotide sequence ID" value="NZ_FOVN01000002.1"/>
</dbReference>
<protein>
    <submittedName>
        <fullName evidence="2">Uncharacterized protein</fullName>
    </submittedName>
</protein>